<sequence length="166" mass="19368">MKRENTCCFTGHRPDKLPWRNDEGDPRCLALKEKLAGSVEDAYERGYRHFICGMALGCDLYFCETVLALRERRPGVTVEAAIPCEEQAARWREQDRRRYFSLVERCDYETMVQHRYTHGCMQRRDRYMVDRSGLLIAAYDGMTLGGTMYTLTYAMRQGLETVVLDI</sequence>
<proteinExistence type="predicted"/>
<accession>A0A9D2P0L3</accession>
<dbReference type="InterPro" id="IPR010697">
    <property type="entry name" value="YspA"/>
</dbReference>
<dbReference type="PANTHER" id="PTHR38440:SF1">
    <property type="entry name" value="UPF0398 PROTEIN SPR0331"/>
    <property type="match status" value="1"/>
</dbReference>
<organism evidence="1 2">
    <name type="scientific">Candidatus Intestinimonas pullistercoris</name>
    <dbReference type="NCBI Taxonomy" id="2838623"/>
    <lineage>
        <taxon>Bacteria</taxon>
        <taxon>Bacillati</taxon>
        <taxon>Bacillota</taxon>
        <taxon>Clostridia</taxon>
        <taxon>Eubacteriales</taxon>
        <taxon>Intestinimonas</taxon>
    </lineage>
</organism>
<comment type="caution">
    <text evidence="1">The sequence shown here is derived from an EMBL/GenBank/DDBJ whole genome shotgun (WGS) entry which is preliminary data.</text>
</comment>
<dbReference type="Pfam" id="PF06908">
    <property type="entry name" value="YpsA"/>
    <property type="match status" value="1"/>
</dbReference>
<reference evidence="1" key="1">
    <citation type="journal article" date="2021" name="PeerJ">
        <title>Extensive microbial diversity within the chicken gut microbiome revealed by metagenomics and culture.</title>
        <authorList>
            <person name="Gilroy R."/>
            <person name="Ravi A."/>
            <person name="Getino M."/>
            <person name="Pursley I."/>
            <person name="Horton D.L."/>
            <person name="Alikhan N.F."/>
            <person name="Baker D."/>
            <person name="Gharbi K."/>
            <person name="Hall N."/>
            <person name="Watson M."/>
            <person name="Adriaenssens E.M."/>
            <person name="Foster-Nyarko E."/>
            <person name="Jarju S."/>
            <person name="Secka A."/>
            <person name="Antonio M."/>
            <person name="Oren A."/>
            <person name="Chaudhuri R.R."/>
            <person name="La Ragione R."/>
            <person name="Hildebrand F."/>
            <person name="Pallen M.J."/>
        </authorList>
    </citation>
    <scope>NUCLEOTIDE SEQUENCE</scope>
    <source>
        <strain evidence="1">CHK186-1790</strain>
    </source>
</reference>
<dbReference type="Proteomes" id="UP000823882">
    <property type="component" value="Unassembled WGS sequence"/>
</dbReference>
<evidence type="ECO:0000313" key="1">
    <source>
        <dbReference type="EMBL" id="HJC41875.1"/>
    </source>
</evidence>
<gene>
    <name evidence="1" type="ORF">H9701_10050</name>
</gene>
<name>A0A9D2P0L3_9FIRM</name>
<protein>
    <submittedName>
        <fullName evidence="1">DUF1273 domain-containing protein</fullName>
    </submittedName>
</protein>
<dbReference type="Gene3D" id="3.40.50.450">
    <property type="match status" value="1"/>
</dbReference>
<dbReference type="SUPFAM" id="SSF102405">
    <property type="entry name" value="MCP/YpsA-like"/>
    <property type="match status" value="1"/>
</dbReference>
<dbReference type="AlphaFoldDB" id="A0A9D2P0L3"/>
<dbReference type="EMBL" id="DWWJ01000188">
    <property type="protein sequence ID" value="HJC41875.1"/>
    <property type="molecule type" value="Genomic_DNA"/>
</dbReference>
<reference evidence="1" key="2">
    <citation type="submission" date="2021-04" db="EMBL/GenBank/DDBJ databases">
        <authorList>
            <person name="Gilroy R."/>
        </authorList>
    </citation>
    <scope>NUCLEOTIDE SEQUENCE</scope>
    <source>
        <strain evidence="1">CHK186-1790</strain>
    </source>
</reference>
<evidence type="ECO:0000313" key="2">
    <source>
        <dbReference type="Proteomes" id="UP000823882"/>
    </source>
</evidence>
<dbReference type="PANTHER" id="PTHR38440">
    <property type="entry name" value="UPF0398 PROTEIN YPSA"/>
    <property type="match status" value="1"/>
</dbReference>